<evidence type="ECO:0000256" key="1">
    <source>
        <dbReference type="SAM" id="MobiDB-lite"/>
    </source>
</evidence>
<proteinExistence type="predicted"/>
<keyword evidence="2" id="KW-0472">Membrane</keyword>
<dbReference type="AlphaFoldDB" id="A0A1J1HHL1"/>
<dbReference type="EMBL" id="CVRI01000002">
    <property type="protein sequence ID" value="CRK86908.1"/>
    <property type="molecule type" value="Genomic_DNA"/>
</dbReference>
<dbReference type="Proteomes" id="UP000183832">
    <property type="component" value="Unassembled WGS sequence"/>
</dbReference>
<evidence type="ECO:0000256" key="2">
    <source>
        <dbReference type="SAM" id="Phobius"/>
    </source>
</evidence>
<accession>A0A1J1HHL1</accession>
<feature type="compositionally biased region" description="Basic and acidic residues" evidence="1">
    <location>
        <begin position="1"/>
        <end position="10"/>
    </location>
</feature>
<evidence type="ECO:0000313" key="4">
    <source>
        <dbReference type="Proteomes" id="UP000183832"/>
    </source>
</evidence>
<keyword evidence="2" id="KW-0812">Transmembrane</keyword>
<feature type="compositionally biased region" description="Basic residues" evidence="1">
    <location>
        <begin position="15"/>
        <end position="29"/>
    </location>
</feature>
<reference evidence="3 4" key="1">
    <citation type="submission" date="2015-04" db="EMBL/GenBank/DDBJ databases">
        <authorList>
            <person name="Syromyatnikov M.Y."/>
            <person name="Popov V.N."/>
        </authorList>
    </citation>
    <scope>NUCLEOTIDE SEQUENCE [LARGE SCALE GENOMIC DNA]</scope>
</reference>
<keyword evidence="4" id="KW-1185">Reference proteome</keyword>
<protein>
    <submittedName>
        <fullName evidence="3">CLUMA_CG000729, isoform A</fullName>
    </submittedName>
</protein>
<feature type="transmembrane region" description="Helical" evidence="2">
    <location>
        <begin position="48"/>
        <end position="67"/>
    </location>
</feature>
<name>A0A1J1HHL1_9DIPT</name>
<organism evidence="3 4">
    <name type="scientific">Clunio marinus</name>
    <dbReference type="NCBI Taxonomy" id="568069"/>
    <lineage>
        <taxon>Eukaryota</taxon>
        <taxon>Metazoa</taxon>
        <taxon>Ecdysozoa</taxon>
        <taxon>Arthropoda</taxon>
        <taxon>Hexapoda</taxon>
        <taxon>Insecta</taxon>
        <taxon>Pterygota</taxon>
        <taxon>Neoptera</taxon>
        <taxon>Endopterygota</taxon>
        <taxon>Diptera</taxon>
        <taxon>Nematocera</taxon>
        <taxon>Chironomoidea</taxon>
        <taxon>Chironomidae</taxon>
        <taxon>Clunio</taxon>
    </lineage>
</organism>
<feature type="region of interest" description="Disordered" evidence="1">
    <location>
        <begin position="1"/>
        <end position="41"/>
    </location>
</feature>
<sequence length="127" mass="14702">MKHKTEHENKNSCANKKKRHSRVKAKQNKKIFPSSSSSDDLKRKSLSFVKLIFIVHVSTPFFSLGLQHASIRIGFFSRFLYIHSVATCNAFEMLSAIWLMKNVSLFETSCIMQELEMGYVLNNDRIE</sequence>
<keyword evidence="2" id="KW-1133">Transmembrane helix</keyword>
<gene>
    <name evidence="3" type="ORF">CLUMA_CG000729</name>
</gene>
<evidence type="ECO:0000313" key="3">
    <source>
        <dbReference type="EMBL" id="CRK86908.1"/>
    </source>
</evidence>